<dbReference type="Gene3D" id="1.10.1670.10">
    <property type="entry name" value="Helix-hairpin-Helix base-excision DNA repair enzymes (C-terminal)"/>
    <property type="match status" value="1"/>
</dbReference>
<dbReference type="GO" id="GO:0006284">
    <property type="term" value="P:base-excision repair"/>
    <property type="evidence" value="ECO:0007669"/>
    <property type="project" value="InterPro"/>
</dbReference>
<dbReference type="SUPFAM" id="SSF48150">
    <property type="entry name" value="DNA-glycosylase"/>
    <property type="match status" value="1"/>
</dbReference>
<keyword evidence="12" id="KW-1185">Reference proteome</keyword>
<dbReference type="InterPro" id="IPR023170">
    <property type="entry name" value="HhH_base_excis_C"/>
</dbReference>
<dbReference type="GO" id="GO:0008534">
    <property type="term" value="F:oxidized purine nucleobase lesion DNA N-glycosylase activity"/>
    <property type="evidence" value="ECO:0007669"/>
    <property type="project" value="InterPro"/>
</dbReference>
<dbReference type="OrthoDB" id="9798522at2"/>
<dbReference type="EC" id="4.2.99.18" evidence="2"/>
<dbReference type="RefSeq" id="WP_022383003.1">
    <property type="nucleotide sequence ID" value="NZ_AP019697.1"/>
</dbReference>
<dbReference type="Gene3D" id="3.30.310.260">
    <property type="match status" value="1"/>
</dbReference>
<keyword evidence="7" id="KW-0511">Multifunctional enzyme</keyword>
<dbReference type="SMART" id="SM00478">
    <property type="entry name" value="ENDO3c"/>
    <property type="match status" value="1"/>
</dbReference>
<keyword evidence="5" id="KW-0234">DNA repair</keyword>
<organism evidence="11 12">
    <name type="scientific">Dialister hominis</name>
    <dbReference type="NCBI Taxonomy" id="2582419"/>
    <lineage>
        <taxon>Bacteria</taxon>
        <taxon>Bacillati</taxon>
        <taxon>Bacillota</taxon>
        <taxon>Negativicutes</taxon>
        <taxon>Veillonellales</taxon>
        <taxon>Veillonellaceae</taxon>
        <taxon>Dialister</taxon>
    </lineage>
</organism>
<dbReference type="KEGG" id="dho:Dia5BBH33_12070"/>
<dbReference type="Pfam" id="PF07934">
    <property type="entry name" value="OGG_N"/>
    <property type="match status" value="1"/>
</dbReference>
<keyword evidence="4" id="KW-0378">Hydrolase</keyword>
<dbReference type="InterPro" id="IPR011257">
    <property type="entry name" value="DNA_glycosylase"/>
</dbReference>
<name>A0A8D4UUL4_9FIRM</name>
<evidence type="ECO:0000313" key="11">
    <source>
        <dbReference type="EMBL" id="BBK25272.1"/>
    </source>
</evidence>
<dbReference type="AlphaFoldDB" id="A0A8D4UUL4"/>
<gene>
    <name evidence="11" type="ORF">Dia5BBH33_12070</name>
</gene>
<protein>
    <recommendedName>
        <fullName evidence="2">DNA-(apurinic or apyrimidinic site) lyase</fullName>
        <ecNumber evidence="2">4.2.99.18</ecNumber>
    </recommendedName>
</protein>
<proteinExistence type="inferred from homology"/>
<dbReference type="InterPro" id="IPR012904">
    <property type="entry name" value="OGG_N"/>
</dbReference>
<evidence type="ECO:0000256" key="4">
    <source>
        <dbReference type="ARBA" id="ARBA00022801"/>
    </source>
</evidence>
<keyword evidence="8" id="KW-0326">Glycosidase</keyword>
<evidence type="ECO:0000256" key="7">
    <source>
        <dbReference type="ARBA" id="ARBA00023268"/>
    </source>
</evidence>
<comment type="similarity">
    <text evidence="1">Belongs to the type-1 OGG1 family.</text>
</comment>
<evidence type="ECO:0000256" key="8">
    <source>
        <dbReference type="ARBA" id="ARBA00023295"/>
    </source>
</evidence>
<reference evidence="12" key="1">
    <citation type="submission" date="2019-05" db="EMBL/GenBank/DDBJ databases">
        <title>Complete genome sequencing of Dialister sp. strain 5BBH33.</title>
        <authorList>
            <person name="Sakamoto M."/>
            <person name="Murakami T."/>
            <person name="Mori H."/>
        </authorList>
    </citation>
    <scope>NUCLEOTIDE SEQUENCE [LARGE SCALE GENOMIC DNA]</scope>
    <source>
        <strain evidence="12">5BBH33</strain>
    </source>
</reference>
<dbReference type="EMBL" id="AP019697">
    <property type="protein sequence ID" value="BBK25272.1"/>
    <property type="molecule type" value="Genomic_DNA"/>
</dbReference>
<dbReference type="InterPro" id="IPR003265">
    <property type="entry name" value="HhH-GPD_domain"/>
</dbReference>
<keyword evidence="3" id="KW-0227">DNA damage</keyword>
<dbReference type="GO" id="GO:0006289">
    <property type="term" value="P:nucleotide-excision repair"/>
    <property type="evidence" value="ECO:0007669"/>
    <property type="project" value="InterPro"/>
</dbReference>
<dbReference type="GeneID" id="92716429"/>
<dbReference type="Gene3D" id="1.10.340.30">
    <property type="entry name" value="Hypothetical protein, domain 2"/>
    <property type="match status" value="1"/>
</dbReference>
<evidence type="ECO:0000256" key="9">
    <source>
        <dbReference type="ARBA" id="ARBA00044632"/>
    </source>
</evidence>
<sequence>MIVTIKDDFDADKIMRSGQCFRVVQTEYGYRFITGSHVLYMKPLTETKYDISCSRYQWNHTWKPYFDWNRNYKSIREALPESDPCLYKAASYSSGIRILRQDPWETLITFIISQRKSIPAIRSAVEALAKAAGKPVKTPYEIIYTFPMPKELSKLSLEELKSCSLGYRAPYIYDTVKAAVKTPGIMKKIGTLDDEDLLKALMDFPGVGIKVAGCTALFGYGRTSFAPVDVWISRVIDTFYQGENPFPSFGENAGILQQYLFFYAQTTKLK</sequence>
<dbReference type="PANTHER" id="PTHR10242">
    <property type="entry name" value="8-OXOGUANINE DNA GLYCOSYLASE"/>
    <property type="match status" value="1"/>
</dbReference>
<evidence type="ECO:0000256" key="1">
    <source>
        <dbReference type="ARBA" id="ARBA00010679"/>
    </source>
</evidence>
<dbReference type="GO" id="GO:0140078">
    <property type="term" value="F:class I DNA-(apurinic or apyrimidinic site) endonuclease activity"/>
    <property type="evidence" value="ECO:0007669"/>
    <property type="project" value="UniProtKB-EC"/>
</dbReference>
<evidence type="ECO:0000256" key="5">
    <source>
        <dbReference type="ARBA" id="ARBA00023204"/>
    </source>
</evidence>
<evidence type="ECO:0000256" key="3">
    <source>
        <dbReference type="ARBA" id="ARBA00022763"/>
    </source>
</evidence>
<dbReference type="CDD" id="cd00056">
    <property type="entry name" value="ENDO3c"/>
    <property type="match status" value="1"/>
</dbReference>
<dbReference type="PANTHER" id="PTHR10242:SF2">
    <property type="entry name" value="N-GLYCOSYLASE_DNA LYASE"/>
    <property type="match status" value="1"/>
</dbReference>
<dbReference type="SUPFAM" id="SSF55945">
    <property type="entry name" value="TATA-box binding protein-like"/>
    <property type="match status" value="1"/>
</dbReference>
<evidence type="ECO:0000259" key="10">
    <source>
        <dbReference type="SMART" id="SM00478"/>
    </source>
</evidence>
<keyword evidence="6" id="KW-0456">Lyase</keyword>
<evidence type="ECO:0000256" key="6">
    <source>
        <dbReference type="ARBA" id="ARBA00023239"/>
    </source>
</evidence>
<feature type="domain" description="HhH-GPD" evidence="10">
    <location>
        <begin position="112"/>
        <end position="265"/>
    </location>
</feature>
<dbReference type="InterPro" id="IPR052054">
    <property type="entry name" value="Oxidative_DNA_repair_enzyme"/>
</dbReference>
<accession>A0A8D4UUL4</accession>
<dbReference type="Pfam" id="PF00730">
    <property type="entry name" value="HhH-GPD"/>
    <property type="match status" value="1"/>
</dbReference>
<comment type="catalytic activity">
    <reaction evidence="9">
        <text>2'-deoxyribonucleotide-(2'-deoxyribose 5'-phosphate)-2'-deoxyribonucleotide-DNA = a 3'-end 2'-deoxyribonucleotide-(2,3-dehydro-2,3-deoxyribose 5'-phosphate)-DNA + a 5'-end 5'-phospho-2'-deoxyribonucleoside-DNA + H(+)</text>
        <dbReference type="Rhea" id="RHEA:66592"/>
        <dbReference type="Rhea" id="RHEA-COMP:13180"/>
        <dbReference type="Rhea" id="RHEA-COMP:16897"/>
        <dbReference type="Rhea" id="RHEA-COMP:17067"/>
        <dbReference type="ChEBI" id="CHEBI:15378"/>
        <dbReference type="ChEBI" id="CHEBI:136412"/>
        <dbReference type="ChEBI" id="CHEBI:157695"/>
        <dbReference type="ChEBI" id="CHEBI:167181"/>
        <dbReference type="EC" id="4.2.99.18"/>
    </reaction>
</comment>
<dbReference type="Proteomes" id="UP000320585">
    <property type="component" value="Chromosome"/>
</dbReference>
<evidence type="ECO:0000313" key="12">
    <source>
        <dbReference type="Proteomes" id="UP000320585"/>
    </source>
</evidence>
<dbReference type="GO" id="GO:0003684">
    <property type="term" value="F:damaged DNA binding"/>
    <property type="evidence" value="ECO:0007669"/>
    <property type="project" value="InterPro"/>
</dbReference>
<evidence type="ECO:0000256" key="2">
    <source>
        <dbReference type="ARBA" id="ARBA00012720"/>
    </source>
</evidence>